<name>A0A1G6N4K3_9ACTN</name>
<organism evidence="1 2">
    <name type="scientific">Parafannyhessea umbonata</name>
    <dbReference type="NCBI Taxonomy" id="604330"/>
    <lineage>
        <taxon>Bacteria</taxon>
        <taxon>Bacillati</taxon>
        <taxon>Actinomycetota</taxon>
        <taxon>Coriobacteriia</taxon>
        <taxon>Coriobacteriales</taxon>
        <taxon>Atopobiaceae</taxon>
        <taxon>Parafannyhessea</taxon>
    </lineage>
</organism>
<dbReference type="GO" id="GO:0032259">
    <property type="term" value="P:methylation"/>
    <property type="evidence" value="ECO:0007669"/>
    <property type="project" value="UniProtKB-KW"/>
</dbReference>
<keyword evidence="1" id="KW-0808">Transferase</keyword>
<gene>
    <name evidence="1" type="ORF">SAMN04487824_12819</name>
</gene>
<evidence type="ECO:0000313" key="2">
    <source>
        <dbReference type="Proteomes" id="UP000198528"/>
    </source>
</evidence>
<keyword evidence="2" id="KW-1185">Reference proteome</keyword>
<reference evidence="2" key="1">
    <citation type="submission" date="2016-10" db="EMBL/GenBank/DDBJ databases">
        <authorList>
            <person name="Varghese N."/>
            <person name="Submissions S."/>
        </authorList>
    </citation>
    <scope>NUCLEOTIDE SEQUENCE [LARGE SCALE GENOMIC DNA]</scope>
    <source>
        <strain evidence="2">DSM 22619</strain>
    </source>
</reference>
<dbReference type="Proteomes" id="UP000198528">
    <property type="component" value="Unassembled WGS sequence"/>
</dbReference>
<dbReference type="RefSeq" id="WP_090847658.1">
    <property type="nucleotide sequence ID" value="NZ_FMZL01000028.1"/>
</dbReference>
<sequence length="285" mass="29994">MAEKDKLPGVVGPLYEEHLLLGATFERTELGALRTVAYGASAPVAESLEDGTLLADATGMRMLLASGDPVAAFGEAAFAAEPLAVGHAGFSPVFLGDGAVASIPLAARTGDHELLAFDVSPRAGVLSAWLTFVASIEQNGFRPYEGLEVQDVSRDLVPLVLWGNDAPRVLGDYVDGDSSLPRADHVANLMLDGHIPVVACAVSLGGAPLYVLLVPPSFARVLWRSLLSFTGVRPTGLAELCDAASASAPWLDALQRPDRVRFDRADLLEWGLIRPSADFIGGRAL</sequence>
<dbReference type="GO" id="GO:0008168">
    <property type="term" value="F:methyltransferase activity"/>
    <property type="evidence" value="ECO:0007669"/>
    <property type="project" value="UniProtKB-KW"/>
</dbReference>
<accession>A0A1G6N4K3</accession>
<protein>
    <submittedName>
        <fullName evidence="1">Aminomethyltransferase</fullName>
    </submittedName>
</protein>
<dbReference type="InterPro" id="IPR027266">
    <property type="entry name" value="TrmE/GcvT-like"/>
</dbReference>
<dbReference type="AlphaFoldDB" id="A0A1G6N4K3"/>
<dbReference type="Gene3D" id="3.30.1360.120">
    <property type="entry name" value="Probable tRNA modification gtpase trme, domain 1"/>
    <property type="match status" value="1"/>
</dbReference>
<dbReference type="STRING" id="604330.SAMN04489857_0832"/>
<proteinExistence type="predicted"/>
<dbReference type="EMBL" id="FMZL01000028">
    <property type="protein sequence ID" value="SDC62065.1"/>
    <property type="molecule type" value="Genomic_DNA"/>
</dbReference>
<dbReference type="SUPFAM" id="SSF103025">
    <property type="entry name" value="Folate-binding domain"/>
    <property type="match status" value="1"/>
</dbReference>
<keyword evidence="1" id="KW-0489">Methyltransferase</keyword>
<evidence type="ECO:0000313" key="1">
    <source>
        <dbReference type="EMBL" id="SDC62065.1"/>
    </source>
</evidence>